<dbReference type="GO" id="GO:0006154">
    <property type="term" value="P:adenosine catabolic process"/>
    <property type="evidence" value="ECO:0007669"/>
    <property type="project" value="TreeGrafter"/>
</dbReference>
<organism evidence="8 9">
    <name type="scientific">Candidatus Faecivivens stercoravium</name>
    <dbReference type="NCBI Taxonomy" id="2840803"/>
    <lineage>
        <taxon>Bacteria</taxon>
        <taxon>Bacillati</taxon>
        <taxon>Bacillota</taxon>
        <taxon>Clostridia</taxon>
        <taxon>Eubacteriales</taxon>
        <taxon>Oscillospiraceae</taxon>
        <taxon>Oscillospiraceae incertae sedis</taxon>
        <taxon>Candidatus Faecivivens</taxon>
    </lineage>
</organism>
<dbReference type="NCBIfam" id="TIGR01430">
    <property type="entry name" value="aden_deam"/>
    <property type="match status" value="1"/>
</dbReference>
<dbReference type="PANTHER" id="PTHR11409:SF43">
    <property type="entry name" value="ADENOSINE DEAMINASE"/>
    <property type="match status" value="1"/>
</dbReference>
<comment type="similarity">
    <text evidence="2">Belongs to the metallo-dependent hydrolases superfamily. Adenosine and AMP deaminases family.</text>
</comment>
<dbReference type="Proteomes" id="UP000824241">
    <property type="component" value="Unassembled WGS sequence"/>
</dbReference>
<dbReference type="InterPro" id="IPR032466">
    <property type="entry name" value="Metal_Hydrolase"/>
</dbReference>
<evidence type="ECO:0000256" key="5">
    <source>
        <dbReference type="ARBA" id="ARBA00022801"/>
    </source>
</evidence>
<dbReference type="GO" id="GO:0046872">
    <property type="term" value="F:metal ion binding"/>
    <property type="evidence" value="ECO:0007669"/>
    <property type="project" value="UniProtKB-KW"/>
</dbReference>
<keyword evidence="5 8" id="KW-0378">Hydrolase</keyword>
<comment type="cofactor">
    <cofactor evidence="1">
        <name>Zn(2+)</name>
        <dbReference type="ChEBI" id="CHEBI:29105"/>
    </cofactor>
</comment>
<dbReference type="GO" id="GO:0046103">
    <property type="term" value="P:inosine biosynthetic process"/>
    <property type="evidence" value="ECO:0007669"/>
    <property type="project" value="TreeGrafter"/>
</dbReference>
<accession>A0A9D1DY76</accession>
<dbReference type="GO" id="GO:0005829">
    <property type="term" value="C:cytosol"/>
    <property type="evidence" value="ECO:0007669"/>
    <property type="project" value="TreeGrafter"/>
</dbReference>
<proteinExistence type="inferred from homology"/>
<dbReference type="AlphaFoldDB" id="A0A9D1DY76"/>
<comment type="caution">
    <text evidence="8">The sequence shown here is derived from an EMBL/GenBank/DDBJ whole genome shotgun (WGS) entry which is preliminary data.</text>
</comment>
<dbReference type="GO" id="GO:0043103">
    <property type="term" value="P:hypoxanthine salvage"/>
    <property type="evidence" value="ECO:0007669"/>
    <property type="project" value="TreeGrafter"/>
</dbReference>
<evidence type="ECO:0000256" key="2">
    <source>
        <dbReference type="ARBA" id="ARBA00006676"/>
    </source>
</evidence>
<dbReference type="PANTHER" id="PTHR11409">
    <property type="entry name" value="ADENOSINE DEAMINASE"/>
    <property type="match status" value="1"/>
</dbReference>
<feature type="domain" description="Adenosine deaminase" evidence="7">
    <location>
        <begin position="7"/>
        <end position="323"/>
    </location>
</feature>
<sequence>MDILSLPKIELHCHLDGSLPPEFIRRYLLNRFGESVEDREMMVDPDCHDLAECLKKFDLPLRCLQDRAGLEEAGYQILRQAAAENVRYIETRFAPAQSTAEGLTMREVIRAVLDGMERGNVFGVKWGVLLCAMRGRPEEENRQMLEAGREFLGAGVAGADLAGDEARYPMAEYKKLFTDAIAMGYPLTLHAGECGSVENIREAVQIGARRIGHGVAMAGHPEVQRLCREKSIGIELCPTSNFQTRAVRAPEAYPLREFLDAGLLATVSTDNRTVSGCSLTGELTLAREKLGVTDQELVQMQENAVRASFADTETKEALLKELKGWAE</sequence>
<gene>
    <name evidence="8" type="primary">add</name>
    <name evidence="8" type="ORF">IAB37_06260</name>
</gene>
<dbReference type="EMBL" id="DVHA01000198">
    <property type="protein sequence ID" value="HIR61157.1"/>
    <property type="molecule type" value="Genomic_DNA"/>
</dbReference>
<evidence type="ECO:0000256" key="1">
    <source>
        <dbReference type="ARBA" id="ARBA00001947"/>
    </source>
</evidence>
<dbReference type="GO" id="GO:0004000">
    <property type="term" value="F:adenosine deaminase activity"/>
    <property type="evidence" value="ECO:0007669"/>
    <property type="project" value="TreeGrafter"/>
</dbReference>
<reference evidence="8" key="1">
    <citation type="submission" date="2020-10" db="EMBL/GenBank/DDBJ databases">
        <authorList>
            <person name="Gilroy R."/>
        </authorList>
    </citation>
    <scope>NUCLEOTIDE SEQUENCE</scope>
    <source>
        <strain evidence="8">CHK189-12415</strain>
    </source>
</reference>
<dbReference type="SUPFAM" id="SSF51556">
    <property type="entry name" value="Metallo-dependent hydrolases"/>
    <property type="match status" value="1"/>
</dbReference>
<evidence type="ECO:0000256" key="6">
    <source>
        <dbReference type="ARBA" id="ARBA00022833"/>
    </source>
</evidence>
<evidence type="ECO:0000313" key="8">
    <source>
        <dbReference type="EMBL" id="HIR61157.1"/>
    </source>
</evidence>
<evidence type="ECO:0000259" key="7">
    <source>
        <dbReference type="Pfam" id="PF00962"/>
    </source>
</evidence>
<evidence type="ECO:0000256" key="4">
    <source>
        <dbReference type="ARBA" id="ARBA00022723"/>
    </source>
</evidence>
<keyword evidence="6" id="KW-0862">Zinc</keyword>
<dbReference type="InterPro" id="IPR006330">
    <property type="entry name" value="Ado/ade_deaminase"/>
</dbReference>
<evidence type="ECO:0000256" key="3">
    <source>
        <dbReference type="ARBA" id="ARBA00012784"/>
    </source>
</evidence>
<name>A0A9D1DY76_9FIRM</name>
<keyword evidence="4" id="KW-0479">Metal-binding</keyword>
<dbReference type="InterPro" id="IPR001365">
    <property type="entry name" value="A_deaminase_dom"/>
</dbReference>
<reference evidence="8" key="2">
    <citation type="journal article" date="2021" name="PeerJ">
        <title>Extensive microbial diversity within the chicken gut microbiome revealed by metagenomics and culture.</title>
        <authorList>
            <person name="Gilroy R."/>
            <person name="Ravi A."/>
            <person name="Getino M."/>
            <person name="Pursley I."/>
            <person name="Horton D.L."/>
            <person name="Alikhan N.F."/>
            <person name="Baker D."/>
            <person name="Gharbi K."/>
            <person name="Hall N."/>
            <person name="Watson M."/>
            <person name="Adriaenssens E.M."/>
            <person name="Foster-Nyarko E."/>
            <person name="Jarju S."/>
            <person name="Secka A."/>
            <person name="Antonio M."/>
            <person name="Oren A."/>
            <person name="Chaudhuri R.R."/>
            <person name="La Ragione R."/>
            <person name="Hildebrand F."/>
            <person name="Pallen M.J."/>
        </authorList>
    </citation>
    <scope>NUCLEOTIDE SEQUENCE</scope>
    <source>
        <strain evidence="8">CHK189-12415</strain>
    </source>
</reference>
<dbReference type="Gene3D" id="3.20.20.140">
    <property type="entry name" value="Metal-dependent hydrolases"/>
    <property type="match status" value="1"/>
</dbReference>
<dbReference type="EC" id="3.5.4.4" evidence="3"/>
<evidence type="ECO:0000313" key="9">
    <source>
        <dbReference type="Proteomes" id="UP000824241"/>
    </source>
</evidence>
<protein>
    <recommendedName>
        <fullName evidence="3">adenosine deaminase</fullName>
        <ecNumber evidence="3">3.5.4.4</ecNumber>
    </recommendedName>
</protein>
<dbReference type="Pfam" id="PF00962">
    <property type="entry name" value="A_deaminase"/>
    <property type="match status" value="1"/>
</dbReference>